<proteinExistence type="predicted"/>
<evidence type="ECO:0000313" key="1">
    <source>
        <dbReference type="EMBL" id="QJB01151.1"/>
    </source>
</evidence>
<accession>A0A6M3M0E6</accession>
<protein>
    <submittedName>
        <fullName evidence="1">Uncharacterized protein</fullName>
    </submittedName>
</protein>
<dbReference type="AlphaFoldDB" id="A0A6M3M0E6"/>
<gene>
    <name evidence="1" type="ORF">MM171A00145_0088</name>
</gene>
<sequence length="191" mass="20270">MTSRKGIVDDPMTALDVPLDRVWSYQLGSNGFAAYIRASDGLKLTISPTGKDVQVEIWNSGSIVHCFLCAPNFSVSRYLKVAMGAIVVLEAPYGDWGDEDDLEVAVKRFKETGSDEDWQIIARAMADSAIGDGGDDPWTPPPGDGLVMSIEMADSAIGKGGDDPWTPPPGDGLVMSIEMADSAIGKGGDDD</sequence>
<dbReference type="EMBL" id="MT143705">
    <property type="protein sequence ID" value="QJB01151.1"/>
    <property type="molecule type" value="Genomic_DNA"/>
</dbReference>
<organism evidence="1">
    <name type="scientific">viral metagenome</name>
    <dbReference type="NCBI Taxonomy" id="1070528"/>
    <lineage>
        <taxon>unclassified sequences</taxon>
        <taxon>metagenomes</taxon>
        <taxon>organismal metagenomes</taxon>
    </lineage>
</organism>
<name>A0A6M3M0E6_9ZZZZ</name>
<reference evidence="1" key="1">
    <citation type="submission" date="2020-03" db="EMBL/GenBank/DDBJ databases">
        <title>The deep terrestrial virosphere.</title>
        <authorList>
            <person name="Holmfeldt K."/>
            <person name="Nilsson E."/>
            <person name="Simone D."/>
            <person name="Lopez-Fernandez M."/>
            <person name="Wu X."/>
            <person name="de Brujin I."/>
            <person name="Lundin D."/>
            <person name="Andersson A."/>
            <person name="Bertilsson S."/>
            <person name="Dopson M."/>
        </authorList>
    </citation>
    <scope>NUCLEOTIDE SEQUENCE</scope>
    <source>
        <strain evidence="1">MM171A00145</strain>
    </source>
</reference>